<dbReference type="STRING" id="1798515.A3B35_02185"/>
<sequence>MSKVKTFNKVMAVAAAARKRGKKIVTTNGCFDILHVGHVRNLAAAKKLGDVLIVGINSDASVRRNKGPSRPLVPARERAEILAALSVVDYVFIFGEETPFSWIKKLRPHFHVKGGGEDVKNHPDFAEQKHVVEQSGGRLVLVPHVKGKSTSILVHKIRAIAF</sequence>
<dbReference type="InterPro" id="IPR014729">
    <property type="entry name" value="Rossmann-like_a/b/a_fold"/>
</dbReference>
<comment type="caution">
    <text evidence="4">The sequence shown here is derived from an EMBL/GenBank/DDBJ whole genome shotgun (WGS) entry which is preliminary data.</text>
</comment>
<accession>A0A1F6EWE2</accession>
<dbReference type="AlphaFoldDB" id="A0A1F6EWE2"/>
<proteinExistence type="predicted"/>
<gene>
    <name evidence="4" type="ORF">A3B35_02185</name>
</gene>
<dbReference type="GO" id="GO:0016779">
    <property type="term" value="F:nucleotidyltransferase activity"/>
    <property type="evidence" value="ECO:0007669"/>
    <property type="project" value="UniProtKB-KW"/>
</dbReference>
<evidence type="ECO:0000313" key="4">
    <source>
        <dbReference type="EMBL" id="OGG77945.1"/>
    </source>
</evidence>
<dbReference type="Gene3D" id="3.40.50.620">
    <property type="entry name" value="HUPs"/>
    <property type="match status" value="1"/>
</dbReference>
<keyword evidence="1" id="KW-0808">Transferase</keyword>
<dbReference type="InterPro" id="IPR004821">
    <property type="entry name" value="Cyt_trans-like"/>
</dbReference>
<name>A0A1F6EWE2_9BACT</name>
<dbReference type="SUPFAM" id="SSF52374">
    <property type="entry name" value="Nucleotidylyl transferase"/>
    <property type="match status" value="1"/>
</dbReference>
<dbReference type="PANTHER" id="PTHR43793:SF2">
    <property type="entry name" value="BIFUNCTIONAL PROTEIN HLDE"/>
    <property type="match status" value="1"/>
</dbReference>
<feature type="domain" description="Cytidyltransferase-like" evidence="3">
    <location>
        <begin position="27"/>
        <end position="115"/>
    </location>
</feature>
<evidence type="ECO:0000256" key="1">
    <source>
        <dbReference type="ARBA" id="ARBA00022679"/>
    </source>
</evidence>
<dbReference type="Pfam" id="PF01467">
    <property type="entry name" value="CTP_transf_like"/>
    <property type="match status" value="1"/>
</dbReference>
<dbReference type="Proteomes" id="UP000177215">
    <property type="component" value="Unassembled WGS sequence"/>
</dbReference>
<dbReference type="EMBL" id="MFMC01000002">
    <property type="protein sequence ID" value="OGG77945.1"/>
    <property type="molecule type" value="Genomic_DNA"/>
</dbReference>
<reference evidence="4 5" key="1">
    <citation type="journal article" date="2016" name="Nat. Commun.">
        <title>Thousands of microbial genomes shed light on interconnected biogeochemical processes in an aquifer system.</title>
        <authorList>
            <person name="Anantharaman K."/>
            <person name="Brown C.T."/>
            <person name="Hug L.A."/>
            <person name="Sharon I."/>
            <person name="Castelle C.J."/>
            <person name="Probst A.J."/>
            <person name="Thomas B.C."/>
            <person name="Singh A."/>
            <person name="Wilkins M.J."/>
            <person name="Karaoz U."/>
            <person name="Brodie E.L."/>
            <person name="Williams K.H."/>
            <person name="Hubbard S.S."/>
            <person name="Banfield J.F."/>
        </authorList>
    </citation>
    <scope>NUCLEOTIDE SEQUENCE [LARGE SCALE GENOMIC DNA]</scope>
</reference>
<organism evidence="4 5">
    <name type="scientific">Candidatus Kaiserbacteria bacterium RIFCSPLOWO2_01_FULL_54_24</name>
    <dbReference type="NCBI Taxonomy" id="1798515"/>
    <lineage>
        <taxon>Bacteria</taxon>
        <taxon>Candidatus Kaiseribacteriota</taxon>
    </lineage>
</organism>
<keyword evidence="2" id="KW-0548">Nucleotidyltransferase</keyword>
<protein>
    <recommendedName>
        <fullName evidence="3">Cytidyltransferase-like domain-containing protein</fullName>
    </recommendedName>
</protein>
<dbReference type="PANTHER" id="PTHR43793">
    <property type="entry name" value="FAD SYNTHASE"/>
    <property type="match status" value="1"/>
</dbReference>
<evidence type="ECO:0000256" key="2">
    <source>
        <dbReference type="ARBA" id="ARBA00022695"/>
    </source>
</evidence>
<evidence type="ECO:0000259" key="3">
    <source>
        <dbReference type="Pfam" id="PF01467"/>
    </source>
</evidence>
<dbReference type="NCBIfam" id="TIGR00125">
    <property type="entry name" value="cyt_tran_rel"/>
    <property type="match status" value="1"/>
</dbReference>
<evidence type="ECO:0000313" key="5">
    <source>
        <dbReference type="Proteomes" id="UP000177215"/>
    </source>
</evidence>
<dbReference type="InterPro" id="IPR050385">
    <property type="entry name" value="Archaeal_FAD_synthase"/>
</dbReference>